<keyword evidence="10" id="KW-1185">Reference proteome</keyword>
<reference evidence="9 10" key="1">
    <citation type="submission" date="2016-11" db="EMBL/GenBank/DDBJ databases">
        <authorList>
            <person name="Varghese N."/>
            <person name="Submissions S."/>
        </authorList>
    </citation>
    <scope>NUCLEOTIDE SEQUENCE [LARGE SCALE GENOMIC DNA]</scope>
    <source>
        <strain evidence="9 10">DSM 19027</strain>
    </source>
</reference>
<dbReference type="NCBIfam" id="TIGR00678">
    <property type="entry name" value="holB"/>
    <property type="match status" value="1"/>
</dbReference>
<dbReference type="Pfam" id="PF09115">
    <property type="entry name" value="DNApol3-delta_C"/>
    <property type="match status" value="1"/>
</dbReference>
<dbReference type="InterPro" id="IPR050238">
    <property type="entry name" value="DNA_Rep/Repair_Clamp_Loader"/>
</dbReference>
<sequence>MDFIGQKAVVERFMEQYKSGMTSHAYVLSGPPGIGKKTLAREMARTLLCGEEPARAPCGRCRGCKSFAAGSNPGFFEIVPKTRNILIEQIRELIDHIMVRPAQGRKVYLIQEADRMTTQAQNCLLKTLEEPPPYAVIIMTANSFESLLITIRSRVVHLRLGRYSDEEMRQILKRHGKSSADMDAAIAFSEGNPARALAIMGNPEFLKTRELVFAHMLGENGPDPADCELNLHLSGNKDALPDCLDILESAYRDVMMILCGKSGNLINSDKRDKLMEYARRSSMQRVIAVIREVNAIRSHLKRYMNHQLAVDLVTLVPHD</sequence>
<evidence type="ECO:0000313" key="10">
    <source>
        <dbReference type="Proteomes" id="UP000324781"/>
    </source>
</evidence>
<dbReference type="SUPFAM" id="SSF52540">
    <property type="entry name" value="P-loop containing nucleoside triphosphate hydrolases"/>
    <property type="match status" value="1"/>
</dbReference>
<dbReference type="GO" id="GO:0003887">
    <property type="term" value="F:DNA-directed DNA polymerase activity"/>
    <property type="evidence" value="ECO:0007669"/>
    <property type="project" value="UniProtKB-KW"/>
</dbReference>
<evidence type="ECO:0000256" key="7">
    <source>
        <dbReference type="ARBA" id="ARBA00049244"/>
    </source>
</evidence>
<dbReference type="InterPro" id="IPR003593">
    <property type="entry name" value="AAA+_ATPase"/>
</dbReference>
<evidence type="ECO:0000256" key="5">
    <source>
        <dbReference type="ARBA" id="ARBA00022705"/>
    </source>
</evidence>
<evidence type="ECO:0000256" key="6">
    <source>
        <dbReference type="ARBA" id="ARBA00022932"/>
    </source>
</evidence>
<dbReference type="PANTHER" id="PTHR11669:SF8">
    <property type="entry name" value="DNA POLYMERASE III SUBUNIT DELTA"/>
    <property type="match status" value="1"/>
</dbReference>
<dbReference type="GO" id="GO:0008408">
    <property type="term" value="F:3'-5' exonuclease activity"/>
    <property type="evidence" value="ECO:0007669"/>
    <property type="project" value="InterPro"/>
</dbReference>
<dbReference type="GO" id="GO:0009360">
    <property type="term" value="C:DNA polymerase III complex"/>
    <property type="evidence" value="ECO:0007669"/>
    <property type="project" value="InterPro"/>
</dbReference>
<keyword evidence="5" id="KW-0235">DNA replication</keyword>
<feature type="domain" description="AAA+ ATPase" evidence="8">
    <location>
        <begin position="22"/>
        <end position="162"/>
    </location>
</feature>
<dbReference type="PANTHER" id="PTHR11669">
    <property type="entry name" value="REPLICATION FACTOR C / DNA POLYMERASE III GAMMA-TAU SUBUNIT"/>
    <property type="match status" value="1"/>
</dbReference>
<keyword evidence="3" id="KW-0808">Transferase</keyword>
<dbReference type="AlphaFoldDB" id="A0A1M6HUU5"/>
<gene>
    <name evidence="9" type="ORF">SAMN05444373_103530</name>
</gene>
<keyword evidence="6" id="KW-0239">DNA-directed DNA polymerase</keyword>
<dbReference type="InterPro" id="IPR004622">
    <property type="entry name" value="DNA_pol_HolB"/>
</dbReference>
<accession>A0A1M6HUU5</accession>
<evidence type="ECO:0000313" key="9">
    <source>
        <dbReference type="EMBL" id="SHJ25904.1"/>
    </source>
</evidence>
<evidence type="ECO:0000256" key="1">
    <source>
        <dbReference type="ARBA" id="ARBA00012417"/>
    </source>
</evidence>
<dbReference type="RefSeq" id="WP_149679076.1">
    <property type="nucleotide sequence ID" value="NZ_FQZP01000035.1"/>
</dbReference>
<evidence type="ECO:0000256" key="4">
    <source>
        <dbReference type="ARBA" id="ARBA00022695"/>
    </source>
</evidence>
<dbReference type="Proteomes" id="UP000324781">
    <property type="component" value="Unassembled WGS sequence"/>
</dbReference>
<evidence type="ECO:0000256" key="3">
    <source>
        <dbReference type="ARBA" id="ARBA00022679"/>
    </source>
</evidence>
<proteinExistence type="predicted"/>
<dbReference type="InterPro" id="IPR015199">
    <property type="entry name" value="DNA_pol_III_delta_C"/>
</dbReference>
<dbReference type="GO" id="GO:0003677">
    <property type="term" value="F:DNA binding"/>
    <property type="evidence" value="ECO:0007669"/>
    <property type="project" value="InterPro"/>
</dbReference>
<evidence type="ECO:0000256" key="2">
    <source>
        <dbReference type="ARBA" id="ARBA00014363"/>
    </source>
</evidence>
<dbReference type="Pfam" id="PF13177">
    <property type="entry name" value="DNA_pol3_delta2"/>
    <property type="match status" value="1"/>
</dbReference>
<dbReference type="EC" id="2.7.7.7" evidence="1"/>
<dbReference type="EMBL" id="FQZP01000035">
    <property type="protein sequence ID" value="SHJ25904.1"/>
    <property type="molecule type" value="Genomic_DNA"/>
</dbReference>
<dbReference type="GO" id="GO:0006261">
    <property type="term" value="P:DNA-templated DNA replication"/>
    <property type="evidence" value="ECO:0007669"/>
    <property type="project" value="TreeGrafter"/>
</dbReference>
<organism evidence="9 10">
    <name type="scientific">Thermoclostridium caenicola</name>
    <dbReference type="NCBI Taxonomy" id="659425"/>
    <lineage>
        <taxon>Bacteria</taxon>
        <taxon>Bacillati</taxon>
        <taxon>Bacillota</taxon>
        <taxon>Clostridia</taxon>
        <taxon>Eubacteriales</taxon>
        <taxon>Oscillospiraceae</taxon>
        <taxon>Thermoclostridium</taxon>
    </lineage>
</organism>
<dbReference type="SMART" id="SM00382">
    <property type="entry name" value="AAA"/>
    <property type="match status" value="1"/>
</dbReference>
<keyword evidence="4" id="KW-0548">Nucleotidyltransferase</keyword>
<dbReference type="InterPro" id="IPR027417">
    <property type="entry name" value="P-loop_NTPase"/>
</dbReference>
<comment type="catalytic activity">
    <reaction evidence="7">
        <text>DNA(n) + a 2'-deoxyribonucleoside 5'-triphosphate = DNA(n+1) + diphosphate</text>
        <dbReference type="Rhea" id="RHEA:22508"/>
        <dbReference type="Rhea" id="RHEA-COMP:17339"/>
        <dbReference type="Rhea" id="RHEA-COMP:17340"/>
        <dbReference type="ChEBI" id="CHEBI:33019"/>
        <dbReference type="ChEBI" id="CHEBI:61560"/>
        <dbReference type="ChEBI" id="CHEBI:173112"/>
        <dbReference type="EC" id="2.7.7.7"/>
    </reaction>
</comment>
<dbReference type="OrthoDB" id="9810148at2"/>
<name>A0A1M6HUU5_9FIRM</name>
<dbReference type="Gene3D" id="3.40.50.300">
    <property type="entry name" value="P-loop containing nucleotide triphosphate hydrolases"/>
    <property type="match status" value="1"/>
</dbReference>
<protein>
    <recommendedName>
        <fullName evidence="2">DNA polymerase III subunit delta'</fullName>
        <ecNumber evidence="1">2.7.7.7</ecNumber>
    </recommendedName>
</protein>
<evidence type="ECO:0000259" key="8">
    <source>
        <dbReference type="SMART" id="SM00382"/>
    </source>
</evidence>